<comment type="subcellular location">
    <subcellularLocation>
        <location evidence="4 17">Cytoplasm</location>
    </subcellularLocation>
</comment>
<evidence type="ECO:0000259" key="21">
    <source>
        <dbReference type="Pfam" id="PF00391"/>
    </source>
</evidence>
<feature type="domain" description="PEP-utilising enzyme mobile" evidence="21">
    <location>
        <begin position="160"/>
        <end position="231"/>
    </location>
</feature>
<comment type="cofactor">
    <cofactor evidence="2 17 20">
        <name>Mg(2+)</name>
        <dbReference type="ChEBI" id="CHEBI:18420"/>
    </cofactor>
</comment>
<dbReference type="NCBIfam" id="TIGR01417">
    <property type="entry name" value="PTS_I_fam"/>
    <property type="match status" value="1"/>
</dbReference>
<dbReference type="SUPFAM" id="SSF47831">
    <property type="entry name" value="Enzyme I of the PEP:sugar phosphotransferase system HPr-binding (sub)domain"/>
    <property type="match status" value="1"/>
</dbReference>
<accession>A0A444VM67</accession>
<evidence type="ECO:0000256" key="10">
    <source>
        <dbReference type="ARBA" id="ARBA00022597"/>
    </source>
</evidence>
<keyword evidence="12 17" id="KW-0598">Phosphotransferase system</keyword>
<dbReference type="InterPro" id="IPR006318">
    <property type="entry name" value="PTS_EI-like"/>
</dbReference>
<evidence type="ECO:0000259" key="22">
    <source>
        <dbReference type="Pfam" id="PF02896"/>
    </source>
</evidence>
<dbReference type="InterPro" id="IPR036618">
    <property type="entry name" value="PtsI_HPr-bd_sf"/>
</dbReference>
<feature type="active site" description="Proton donor" evidence="18">
    <location>
        <position position="508"/>
    </location>
</feature>
<dbReference type="Pfam" id="PF00391">
    <property type="entry name" value="PEP-utilizers"/>
    <property type="match status" value="1"/>
</dbReference>
<dbReference type="RefSeq" id="WP_207211091.1">
    <property type="nucleotide sequence ID" value="NZ_ML142908.1"/>
</dbReference>
<keyword evidence="8 17" id="KW-0813">Transport</keyword>
<keyword evidence="11 17" id="KW-0808">Transferase</keyword>
<dbReference type="InterPro" id="IPR040442">
    <property type="entry name" value="Pyrv_kinase-like_dom_sf"/>
</dbReference>
<dbReference type="InterPro" id="IPR036637">
    <property type="entry name" value="Phosphohistidine_dom_sf"/>
</dbReference>
<dbReference type="EMBL" id="JJMP01000003">
    <property type="protein sequence ID" value="RYC51878.1"/>
    <property type="molecule type" value="Genomic_DNA"/>
</dbReference>
<dbReference type="GO" id="GO:0046872">
    <property type="term" value="F:metal ion binding"/>
    <property type="evidence" value="ECO:0007669"/>
    <property type="project" value="UniProtKB-KW"/>
</dbReference>
<dbReference type="Pfam" id="PF05524">
    <property type="entry name" value="PEP-utilisers_N"/>
    <property type="match status" value="1"/>
</dbReference>
<feature type="domain" description="PEP-utilising enzyme C-terminal" evidence="22">
    <location>
        <begin position="259"/>
        <end position="546"/>
    </location>
</feature>
<dbReference type="InterPro" id="IPR008279">
    <property type="entry name" value="PEP-util_enz_mobile_dom"/>
</dbReference>
<evidence type="ECO:0000256" key="6">
    <source>
        <dbReference type="ARBA" id="ARBA00012232"/>
    </source>
</evidence>
<evidence type="ECO:0000256" key="20">
    <source>
        <dbReference type="PIRSR" id="PIRSR000732-3"/>
    </source>
</evidence>
<gene>
    <name evidence="24" type="ORF">DN53_08290</name>
</gene>
<evidence type="ECO:0000256" key="8">
    <source>
        <dbReference type="ARBA" id="ARBA00022448"/>
    </source>
</evidence>
<sequence length="575" mass="63954">MDKEEKIEKRFMGVAASPGISIGYAHLIIKTRPTLSGILIDDQSIPIELEKFEDAIRKSMGQLELLKDKAKSNPEEFDILESHIELLQDPQINDEVINHITEERKNAMDAVTLVVNKMVQLFEGLDDAYLRARSADIRDIGDRIAGNLQGNHKVITPLGPNSIVLAKELSPSDTISMDLEKVLGFATETGGAVSHTAILAKSNNVPAVLGCGELLETVIHGDHIIVDGTQGTVIVNPSENVKEEYRQKQVDFIKHKAYLNSLKEVPAITNDGVGITLLANISNDKDMTKALEFGAKGAGLLRTEMMYMEKESFPTEEEQYQFYKSVAIHAQGTPVTVRTLDIGGDKPLGYFDLPKEENPFLGYRAIRISLDRQEIFTTQLRAILRAGVHGNLKIMFPMISSVMELRKAKEILDQVKEELFSEGIVFAPNIPVGIMIEVPSAAIMADVLAKEVDFFSIGTNDLCQYTLAVDRGNENIKQLYDPFDPAVLRLVHQSIERAHDHNISVSVCGELASDTRATLLLMGMGLREFSMSSTSIPEVKDIIRKHNIKKAKEIWNHVMNMDHSKSITDYLEKHI</sequence>
<evidence type="ECO:0000256" key="14">
    <source>
        <dbReference type="ARBA" id="ARBA00022777"/>
    </source>
</evidence>
<evidence type="ECO:0000256" key="4">
    <source>
        <dbReference type="ARBA" id="ARBA00004496"/>
    </source>
</evidence>
<feature type="binding site" evidence="19">
    <location>
        <position position="338"/>
    </location>
    <ligand>
        <name>phosphoenolpyruvate</name>
        <dbReference type="ChEBI" id="CHEBI:58702"/>
    </ligand>
</feature>
<feature type="active site" description="Tele-phosphohistidine intermediate" evidence="18">
    <location>
        <position position="195"/>
    </location>
</feature>
<keyword evidence="13 17" id="KW-0479">Metal-binding</keyword>
<evidence type="ECO:0000256" key="15">
    <source>
        <dbReference type="ARBA" id="ARBA00022842"/>
    </source>
</evidence>
<evidence type="ECO:0000313" key="25">
    <source>
        <dbReference type="Proteomes" id="UP000290261"/>
    </source>
</evidence>
<dbReference type="PROSITE" id="PS00742">
    <property type="entry name" value="PEP_ENZYMES_2"/>
    <property type="match status" value="1"/>
</dbReference>
<name>A0A444VM67_9FLAO</name>
<evidence type="ECO:0000259" key="23">
    <source>
        <dbReference type="Pfam" id="PF05524"/>
    </source>
</evidence>
<dbReference type="PIRSF" id="PIRSF000732">
    <property type="entry name" value="PTS_enzyme_I"/>
    <property type="match status" value="1"/>
</dbReference>
<keyword evidence="14 17" id="KW-0418">Kinase</keyword>
<dbReference type="AlphaFoldDB" id="A0A444VM67"/>
<dbReference type="InterPro" id="IPR023151">
    <property type="entry name" value="PEP_util_CS"/>
</dbReference>
<comment type="caution">
    <text evidence="24">The sequence shown here is derived from an EMBL/GenBank/DDBJ whole genome shotgun (WGS) entry which is preliminary data.</text>
</comment>
<feature type="binding site" evidence="19">
    <location>
        <begin position="460"/>
        <end position="461"/>
    </location>
    <ligand>
        <name>phosphoenolpyruvate</name>
        <dbReference type="ChEBI" id="CHEBI:58702"/>
    </ligand>
</feature>
<feature type="binding site" evidence="20">
    <location>
        <position position="461"/>
    </location>
    <ligand>
        <name>Mg(2+)</name>
        <dbReference type="ChEBI" id="CHEBI:18420"/>
    </ligand>
</feature>
<keyword evidence="25" id="KW-1185">Reference proteome</keyword>
<feature type="domain" description="Phosphotransferase system enzyme I N-terminal" evidence="23">
    <location>
        <begin position="13"/>
        <end position="133"/>
    </location>
</feature>
<dbReference type="GO" id="GO:0005737">
    <property type="term" value="C:cytoplasm"/>
    <property type="evidence" value="ECO:0007669"/>
    <property type="project" value="UniProtKB-SubCell"/>
</dbReference>
<evidence type="ECO:0000256" key="16">
    <source>
        <dbReference type="ARBA" id="ARBA00033235"/>
    </source>
</evidence>
<comment type="similarity">
    <text evidence="5 17">Belongs to the PEP-utilizing enzyme family.</text>
</comment>
<evidence type="ECO:0000256" key="13">
    <source>
        <dbReference type="ARBA" id="ARBA00022723"/>
    </source>
</evidence>
<evidence type="ECO:0000256" key="12">
    <source>
        <dbReference type="ARBA" id="ARBA00022683"/>
    </source>
</evidence>
<dbReference type="PANTHER" id="PTHR46244:SF3">
    <property type="entry name" value="PHOSPHOENOLPYRUVATE-PROTEIN PHOSPHOTRANSFERASE"/>
    <property type="match status" value="1"/>
</dbReference>
<evidence type="ECO:0000256" key="19">
    <source>
        <dbReference type="PIRSR" id="PIRSR000732-2"/>
    </source>
</evidence>
<evidence type="ECO:0000256" key="18">
    <source>
        <dbReference type="PIRSR" id="PIRSR000732-1"/>
    </source>
</evidence>
<dbReference type="Pfam" id="PF02896">
    <property type="entry name" value="PEP-utilizers_C"/>
    <property type="match status" value="1"/>
</dbReference>
<dbReference type="SUPFAM" id="SSF52009">
    <property type="entry name" value="Phosphohistidine domain"/>
    <property type="match status" value="1"/>
</dbReference>
<keyword evidence="9 17" id="KW-0963">Cytoplasm</keyword>
<keyword evidence="15 17" id="KW-0460">Magnesium</keyword>
<keyword evidence="10 17" id="KW-0762">Sugar transport</keyword>
<evidence type="ECO:0000256" key="17">
    <source>
        <dbReference type="PIRNR" id="PIRNR000732"/>
    </source>
</evidence>
<dbReference type="InterPro" id="IPR050499">
    <property type="entry name" value="PEP-utilizing_PTS_enzyme"/>
</dbReference>
<protein>
    <recommendedName>
        <fullName evidence="7 17">Phosphoenolpyruvate-protein phosphotransferase</fullName>
        <ecNumber evidence="6 17">2.7.3.9</ecNumber>
    </recommendedName>
    <alternativeName>
        <fullName evidence="16 17">Phosphotransferase system, enzyme I</fullName>
    </alternativeName>
</protein>
<reference evidence="24 25" key="1">
    <citation type="submission" date="2014-04" db="EMBL/GenBank/DDBJ databases">
        <title>Whole genome of Muricauda olearia.</title>
        <authorList>
            <person name="Zhang X.-H."/>
            <person name="Tang K."/>
        </authorList>
    </citation>
    <scope>NUCLEOTIDE SEQUENCE [LARGE SCALE GENOMIC DNA]</scope>
    <source>
        <strain evidence="24 25">Th120</strain>
    </source>
</reference>
<feature type="binding site" evidence="19">
    <location>
        <position position="302"/>
    </location>
    <ligand>
        <name>phosphoenolpyruvate</name>
        <dbReference type="ChEBI" id="CHEBI:58702"/>
    </ligand>
</feature>
<evidence type="ECO:0000256" key="9">
    <source>
        <dbReference type="ARBA" id="ARBA00022490"/>
    </source>
</evidence>
<dbReference type="Gene3D" id="3.20.20.60">
    <property type="entry name" value="Phosphoenolpyruvate-binding domains"/>
    <property type="match status" value="1"/>
</dbReference>
<dbReference type="GO" id="GO:0009401">
    <property type="term" value="P:phosphoenolpyruvate-dependent sugar phosphotransferase system"/>
    <property type="evidence" value="ECO:0007669"/>
    <property type="project" value="UniProtKB-KW"/>
</dbReference>
<dbReference type="Gene3D" id="3.50.30.10">
    <property type="entry name" value="Phosphohistidine domain"/>
    <property type="match status" value="1"/>
</dbReference>
<feature type="binding site" evidence="19">
    <location>
        <position position="471"/>
    </location>
    <ligand>
        <name>phosphoenolpyruvate</name>
        <dbReference type="ChEBI" id="CHEBI:58702"/>
    </ligand>
</feature>
<evidence type="ECO:0000256" key="7">
    <source>
        <dbReference type="ARBA" id="ARBA00016544"/>
    </source>
</evidence>
<dbReference type="Gene3D" id="1.10.274.10">
    <property type="entry name" value="PtsI, HPr-binding domain"/>
    <property type="match status" value="1"/>
</dbReference>
<comment type="catalytic activity">
    <reaction evidence="1 17">
        <text>L-histidyl-[protein] + phosphoenolpyruvate = N(pros)-phospho-L-histidyl-[protein] + pyruvate</text>
        <dbReference type="Rhea" id="RHEA:23880"/>
        <dbReference type="Rhea" id="RHEA-COMP:9745"/>
        <dbReference type="Rhea" id="RHEA-COMP:9746"/>
        <dbReference type="ChEBI" id="CHEBI:15361"/>
        <dbReference type="ChEBI" id="CHEBI:29979"/>
        <dbReference type="ChEBI" id="CHEBI:58702"/>
        <dbReference type="ChEBI" id="CHEBI:64837"/>
        <dbReference type="EC" id="2.7.3.9"/>
    </reaction>
</comment>
<evidence type="ECO:0000256" key="1">
    <source>
        <dbReference type="ARBA" id="ARBA00000683"/>
    </source>
</evidence>
<dbReference type="Proteomes" id="UP000290261">
    <property type="component" value="Unassembled WGS sequence"/>
</dbReference>
<dbReference type="InterPro" id="IPR008731">
    <property type="entry name" value="PTS_EIN"/>
</dbReference>
<dbReference type="SUPFAM" id="SSF51621">
    <property type="entry name" value="Phosphoenolpyruvate/pyruvate domain"/>
    <property type="match status" value="1"/>
</dbReference>
<dbReference type="InterPro" id="IPR024692">
    <property type="entry name" value="PTS_EI"/>
</dbReference>
<evidence type="ECO:0000256" key="5">
    <source>
        <dbReference type="ARBA" id="ARBA00007837"/>
    </source>
</evidence>
<evidence type="ECO:0000256" key="11">
    <source>
        <dbReference type="ARBA" id="ARBA00022679"/>
    </source>
</evidence>
<feature type="binding site" evidence="20">
    <location>
        <position position="437"/>
    </location>
    <ligand>
        <name>Mg(2+)</name>
        <dbReference type="ChEBI" id="CHEBI:18420"/>
    </ligand>
</feature>
<dbReference type="PRINTS" id="PR01736">
    <property type="entry name" value="PHPHTRNFRASE"/>
</dbReference>
<dbReference type="InterPro" id="IPR000121">
    <property type="entry name" value="PEP_util_C"/>
</dbReference>
<dbReference type="EC" id="2.7.3.9" evidence="6 17"/>
<evidence type="ECO:0000256" key="3">
    <source>
        <dbReference type="ARBA" id="ARBA00002728"/>
    </source>
</evidence>
<evidence type="ECO:0000313" key="24">
    <source>
        <dbReference type="EMBL" id="RYC51878.1"/>
    </source>
</evidence>
<evidence type="ECO:0000256" key="2">
    <source>
        <dbReference type="ARBA" id="ARBA00001946"/>
    </source>
</evidence>
<organism evidence="24 25">
    <name type="scientific">Flagellimonas olearia</name>
    <dbReference type="NCBI Taxonomy" id="552546"/>
    <lineage>
        <taxon>Bacteria</taxon>
        <taxon>Pseudomonadati</taxon>
        <taxon>Bacteroidota</taxon>
        <taxon>Flavobacteriia</taxon>
        <taxon>Flavobacteriales</taxon>
        <taxon>Flavobacteriaceae</taxon>
        <taxon>Flagellimonas</taxon>
    </lineage>
</organism>
<dbReference type="InterPro" id="IPR015813">
    <property type="entry name" value="Pyrv/PenolPyrv_kinase-like_dom"/>
</dbReference>
<comment type="function">
    <text evidence="3 17">General (non sugar-specific) component of the phosphoenolpyruvate-dependent sugar phosphotransferase system (sugar PTS). This major carbohydrate active-transport system catalyzes the phosphorylation of incoming sugar substrates concomitantly with their translocation across the cell membrane. Enzyme I transfers the phosphoryl group from phosphoenolpyruvate (PEP) to the phosphoryl carrier protein (HPr).</text>
</comment>
<dbReference type="GO" id="GO:0008965">
    <property type="term" value="F:phosphoenolpyruvate-protein phosphotransferase activity"/>
    <property type="evidence" value="ECO:0007669"/>
    <property type="project" value="UniProtKB-EC"/>
</dbReference>
<dbReference type="GO" id="GO:0016301">
    <property type="term" value="F:kinase activity"/>
    <property type="evidence" value="ECO:0007669"/>
    <property type="project" value="UniProtKB-KW"/>
</dbReference>
<dbReference type="PANTHER" id="PTHR46244">
    <property type="entry name" value="PHOSPHOENOLPYRUVATE-PROTEIN PHOSPHOTRANSFERASE"/>
    <property type="match status" value="1"/>
</dbReference>
<proteinExistence type="inferred from homology"/>